<evidence type="ECO:0000256" key="3">
    <source>
        <dbReference type="ARBA" id="ARBA00022692"/>
    </source>
</evidence>
<evidence type="ECO:0000313" key="8">
    <source>
        <dbReference type="EMBL" id="SFL17465.1"/>
    </source>
</evidence>
<dbReference type="EMBL" id="FOTL01000001">
    <property type="protein sequence ID" value="SFL17465.1"/>
    <property type="molecule type" value="Genomic_DNA"/>
</dbReference>
<protein>
    <submittedName>
        <fullName evidence="7 8">Energy-converting hydrogenase B subunit A</fullName>
    </submittedName>
</protein>
<feature type="transmembrane region" description="Helical" evidence="6">
    <location>
        <begin position="6"/>
        <end position="25"/>
    </location>
</feature>
<organism evidence="7 9">
    <name type="scientific">Methanobrevibacter olleyae</name>
    <dbReference type="NCBI Taxonomy" id="294671"/>
    <lineage>
        <taxon>Archaea</taxon>
        <taxon>Methanobacteriati</taxon>
        <taxon>Methanobacteriota</taxon>
        <taxon>Methanomada group</taxon>
        <taxon>Methanobacteria</taxon>
        <taxon>Methanobacteriales</taxon>
        <taxon>Methanobacteriaceae</taxon>
        <taxon>Methanobrevibacter</taxon>
    </lineage>
</organism>
<reference evidence="10" key="3">
    <citation type="submission" date="2016-10" db="EMBL/GenBank/DDBJ databases">
        <authorList>
            <person name="Varghese N."/>
        </authorList>
    </citation>
    <scope>NUCLEOTIDE SEQUENCE [LARGE SCALE GENOMIC DNA]</scope>
    <source>
        <strain evidence="10">DSM 16632</strain>
    </source>
</reference>
<dbReference type="EMBL" id="CP014265">
    <property type="protein sequence ID" value="AMK16011.1"/>
    <property type="molecule type" value="Genomic_DNA"/>
</dbReference>
<keyword evidence="2" id="KW-1003">Cell membrane</keyword>
<proteinExistence type="predicted"/>
<dbReference type="NCBIfam" id="NF004922">
    <property type="entry name" value="PRK06279.1"/>
    <property type="match status" value="1"/>
</dbReference>
<evidence type="ECO:0000313" key="10">
    <source>
        <dbReference type="Proteomes" id="UP000183442"/>
    </source>
</evidence>
<dbReference type="KEGG" id="mol:YLM1_1454"/>
<evidence type="ECO:0000313" key="7">
    <source>
        <dbReference type="EMBL" id="AMK16011.1"/>
    </source>
</evidence>
<dbReference type="PATRIC" id="fig|294671.3.peg.1515"/>
<evidence type="ECO:0000256" key="1">
    <source>
        <dbReference type="ARBA" id="ARBA00004651"/>
    </source>
</evidence>
<dbReference type="RefSeq" id="WP_067147911.1">
    <property type="nucleotide sequence ID" value="NZ_CP014265.1"/>
</dbReference>
<evidence type="ECO:0000256" key="4">
    <source>
        <dbReference type="ARBA" id="ARBA00022989"/>
    </source>
</evidence>
<keyword evidence="5 6" id="KW-0472">Membrane</keyword>
<dbReference type="GeneID" id="28489764"/>
<dbReference type="GO" id="GO:0008324">
    <property type="term" value="F:monoatomic cation transmembrane transporter activity"/>
    <property type="evidence" value="ECO:0007669"/>
    <property type="project" value="InterPro"/>
</dbReference>
<reference evidence="7 9" key="1">
    <citation type="journal article" date="2016" name="Genome Announc.">
        <title>Draft Genome Sequence of the Rumen Methanogen Methanobrevibacter olleyae YLM1.</title>
        <authorList>
            <person name="Kelly W.J."/>
            <person name="Li D."/>
            <person name="Lambie S.C."/>
            <person name="Cox F."/>
            <person name="Attwood G.T."/>
            <person name="Altermann E."/>
            <person name="Leahy S.C."/>
        </authorList>
    </citation>
    <scope>NUCLEOTIDE SEQUENCE [LARGE SCALE GENOMIC DNA]</scope>
    <source>
        <strain evidence="7 9">YLM1</strain>
    </source>
</reference>
<name>A0A126R153_METOL</name>
<sequence>MFLSRIYYAIAYLVVLILEIIKSTIDMSLRIFKANGFEPIVIDIGTELKRPISQTILANSITLTPGTLSVDLDSENQVIKVAVIAPRDVRDIIPFEPYIRGMLE</sequence>
<dbReference type="Proteomes" id="UP000066376">
    <property type="component" value="Chromosome"/>
</dbReference>
<dbReference type="InterPro" id="IPR002758">
    <property type="entry name" value="Cation_antiport_E"/>
</dbReference>
<dbReference type="GO" id="GO:0005886">
    <property type="term" value="C:plasma membrane"/>
    <property type="evidence" value="ECO:0007669"/>
    <property type="project" value="UniProtKB-SubCell"/>
</dbReference>
<accession>A0A126R153</accession>
<evidence type="ECO:0000313" key="9">
    <source>
        <dbReference type="Proteomes" id="UP000066376"/>
    </source>
</evidence>
<evidence type="ECO:0000256" key="2">
    <source>
        <dbReference type="ARBA" id="ARBA00022475"/>
    </source>
</evidence>
<keyword evidence="4 6" id="KW-1133">Transmembrane helix</keyword>
<reference evidence="8" key="4">
    <citation type="submission" date="2016-10" db="EMBL/GenBank/DDBJ databases">
        <authorList>
            <person name="de Groot N.N."/>
        </authorList>
    </citation>
    <scope>NUCLEOTIDE SEQUENCE [LARGE SCALE GENOMIC DNA]</scope>
    <source>
        <strain evidence="8">DSM 16632</strain>
    </source>
</reference>
<keyword evidence="3 6" id="KW-0812">Transmembrane</keyword>
<reference evidence="9" key="2">
    <citation type="submission" date="2016-02" db="EMBL/GenBank/DDBJ databases">
        <title>The draft genome sequence of the rumen methanogen Methanobrevibacter olleyae YLM1.</title>
        <authorList>
            <consortium name="New Zealand Agricultural Greenhouse Gas Research Centre/Pastoral Greenhouse Gas Research Consortium"/>
            <person name="Kelly W.J."/>
            <person name="Li D."/>
            <person name="Lambie S.C."/>
            <person name="Attwood G.T."/>
            <person name="Altermann E."/>
            <person name="Leahy S.C."/>
        </authorList>
    </citation>
    <scope>NUCLEOTIDE SEQUENCE [LARGE SCALE GENOMIC DNA]</scope>
    <source>
        <strain evidence="9">YLM1</strain>
    </source>
</reference>
<dbReference type="PANTHER" id="PTHR34584:SF1">
    <property type="entry name" value="NA(+)_H(+) ANTIPORTER SUBUNIT E1"/>
    <property type="match status" value="1"/>
</dbReference>
<evidence type="ECO:0000256" key="6">
    <source>
        <dbReference type="SAM" id="Phobius"/>
    </source>
</evidence>
<dbReference type="Pfam" id="PF01899">
    <property type="entry name" value="MNHE"/>
    <property type="match status" value="1"/>
</dbReference>
<dbReference type="AlphaFoldDB" id="A0A126R153"/>
<dbReference type="PANTHER" id="PTHR34584">
    <property type="entry name" value="NA(+)/H(+) ANTIPORTER SUBUNIT E1"/>
    <property type="match status" value="1"/>
</dbReference>
<evidence type="ECO:0000256" key="5">
    <source>
        <dbReference type="ARBA" id="ARBA00023136"/>
    </source>
</evidence>
<dbReference type="Proteomes" id="UP000183442">
    <property type="component" value="Unassembled WGS sequence"/>
</dbReference>
<comment type="subcellular location">
    <subcellularLocation>
        <location evidence="1">Cell membrane</location>
        <topology evidence="1">Multi-pass membrane protein</topology>
    </subcellularLocation>
</comment>
<dbReference type="STRING" id="294671.YLM1_1454"/>
<keyword evidence="9" id="KW-1185">Reference proteome</keyword>
<gene>
    <name evidence="8" type="ORF">SAMN02910297_00129</name>
    <name evidence="7" type="ORF">YLM1_1454</name>
</gene>
<dbReference type="OrthoDB" id="85180at2157"/>